<feature type="compositionally biased region" description="Low complexity" evidence="3">
    <location>
        <begin position="205"/>
        <end position="229"/>
    </location>
</feature>
<evidence type="ECO:0000313" key="6">
    <source>
        <dbReference type="Proteomes" id="UP001529421"/>
    </source>
</evidence>
<dbReference type="Proteomes" id="UP001529421">
    <property type="component" value="Unassembled WGS sequence"/>
</dbReference>
<dbReference type="InterPro" id="IPR019546">
    <property type="entry name" value="TAT_signal_bac_arc"/>
</dbReference>
<dbReference type="Gene3D" id="3.90.1720.10">
    <property type="entry name" value="endopeptidase domain like (from Nostoc punctiforme)"/>
    <property type="match status" value="1"/>
</dbReference>
<dbReference type="EMBL" id="JAUDDZ010000006">
    <property type="protein sequence ID" value="MDM8275046.1"/>
    <property type="molecule type" value="Genomic_DNA"/>
</dbReference>
<dbReference type="PROSITE" id="PS51318">
    <property type="entry name" value="TAT"/>
    <property type="match status" value="1"/>
</dbReference>
<keyword evidence="1" id="KW-0732">Signal</keyword>
<dbReference type="SUPFAM" id="SSF54001">
    <property type="entry name" value="Cysteine proteinases"/>
    <property type="match status" value="1"/>
</dbReference>
<accession>A0ABT7V967</accession>
<sequence>MSNNTTPKRSSDQETSRLNSILAGAYQAELTRRDALKGLFAAVGAAVLLGNPVRALAEPQATQETLNALSDAQEKYDQTKQQLDDIASQYEELSKQQSETLSQIEDVQDQIDATQTQIDDTQEQIDEKQAELEQKQSQLADRVASNYKNGGNTALALLLSSTSFDQLISNAYYLDKINESDQRAIDEVQTIQAELTAQREELEQQKSSLESQKSELETLQQQQAQQLSDMQDKQAEVQQVLNDLDDDVKELMAQRDAEILAAAEAEAEEERRRQQQASSGGGATNIPEAGSGQDYEAASSAQKRVVNSCYYTPSPGANYCAAWVSRVFQNAGFGYPGGNANDMYNRWCTSSKKADLQVGMIVAVSTYSKNYAGRIWGHVGIYIGDNKIMENIGYINTNNLDSWISYYGDTVSPRWGWARGIDLSAQ</sequence>
<feature type="coiled-coil region" evidence="2">
    <location>
        <begin position="62"/>
        <end position="138"/>
    </location>
</feature>
<keyword evidence="2" id="KW-0175">Coiled coil</keyword>
<dbReference type="InterPro" id="IPR038765">
    <property type="entry name" value="Papain-like_cys_pep_sf"/>
</dbReference>
<evidence type="ECO:0000256" key="3">
    <source>
        <dbReference type="SAM" id="MobiDB-lite"/>
    </source>
</evidence>
<dbReference type="RefSeq" id="WP_289545121.1">
    <property type="nucleotide sequence ID" value="NZ_JAUDDZ010000006.1"/>
</dbReference>
<evidence type="ECO:0000259" key="4">
    <source>
        <dbReference type="Pfam" id="PF24568"/>
    </source>
</evidence>
<organism evidence="5 6">
    <name type="scientific">Enorma phocaeensis</name>
    <dbReference type="NCBI Taxonomy" id="1871019"/>
    <lineage>
        <taxon>Bacteria</taxon>
        <taxon>Bacillati</taxon>
        <taxon>Actinomycetota</taxon>
        <taxon>Coriobacteriia</taxon>
        <taxon>Coriobacteriales</taxon>
        <taxon>Coriobacteriaceae</taxon>
        <taxon>Enorma</taxon>
    </lineage>
</organism>
<reference evidence="6" key="1">
    <citation type="submission" date="2023-06" db="EMBL/GenBank/DDBJ databases">
        <title>Identification and characterization of horizontal gene transfer across gut microbiota members of farm animals based on homology search.</title>
        <authorList>
            <person name="Zeman M."/>
            <person name="Kubasova T."/>
            <person name="Jahodarova E."/>
            <person name="Nykrynova M."/>
            <person name="Rychlik I."/>
        </authorList>
    </citation>
    <scope>NUCLEOTIDE SEQUENCE [LARGE SCALE GENOMIC DNA]</scope>
    <source>
        <strain evidence="6">154_Feed</strain>
    </source>
</reference>
<dbReference type="InterPro" id="IPR006311">
    <property type="entry name" value="TAT_signal"/>
</dbReference>
<proteinExistence type="predicted"/>
<feature type="domain" description="Peptidoglycan hydrolase PcsB coiled-coil" evidence="4">
    <location>
        <begin position="125"/>
        <end position="196"/>
    </location>
</feature>
<dbReference type="Gene3D" id="6.10.250.3150">
    <property type="match status" value="1"/>
</dbReference>
<protein>
    <submittedName>
        <fullName evidence="5">Twin-arginine translocation signal domain-containing protein</fullName>
    </submittedName>
</protein>
<comment type="caution">
    <text evidence="5">The sequence shown here is derived from an EMBL/GenBank/DDBJ whole genome shotgun (WGS) entry which is preliminary data.</text>
</comment>
<keyword evidence="6" id="KW-1185">Reference proteome</keyword>
<name>A0ABT7V967_9ACTN</name>
<evidence type="ECO:0000313" key="5">
    <source>
        <dbReference type="EMBL" id="MDM8275046.1"/>
    </source>
</evidence>
<dbReference type="NCBIfam" id="TIGR01409">
    <property type="entry name" value="TAT_signal_seq"/>
    <property type="match status" value="1"/>
</dbReference>
<dbReference type="Pfam" id="PF24568">
    <property type="entry name" value="CC_PcsB"/>
    <property type="match status" value="1"/>
</dbReference>
<gene>
    <name evidence="5" type="ORF">QUW28_05965</name>
</gene>
<feature type="region of interest" description="Disordered" evidence="3">
    <location>
        <begin position="264"/>
        <end position="297"/>
    </location>
</feature>
<feature type="region of interest" description="Disordered" evidence="3">
    <location>
        <begin position="202"/>
        <end position="231"/>
    </location>
</feature>
<dbReference type="InterPro" id="IPR057309">
    <property type="entry name" value="PcsB_CC"/>
</dbReference>
<evidence type="ECO:0000256" key="1">
    <source>
        <dbReference type="ARBA" id="ARBA00022729"/>
    </source>
</evidence>
<evidence type="ECO:0000256" key="2">
    <source>
        <dbReference type="SAM" id="Coils"/>
    </source>
</evidence>